<dbReference type="CTD" id="180479"/>
<name>H2KZI5_CAEEL</name>
<evidence type="ECO:0000313" key="2">
    <source>
        <dbReference type="Proteomes" id="UP000001940"/>
    </source>
</evidence>
<gene>
    <name evidence="1 3" type="primary">zfp-3</name>
    <name evidence="1" type="ORF">CELE_W05H7.4</name>
    <name evidence="3" type="ORF">W05H7.4</name>
</gene>
<dbReference type="AGR" id="WB:WBGene00021047"/>
<dbReference type="SMR" id="H2KZI5"/>
<dbReference type="AlphaFoldDB" id="H2KZI5"/>
<evidence type="ECO:0000313" key="3">
    <source>
        <dbReference type="WormBase" id="W05H7.4d"/>
    </source>
</evidence>
<protein>
    <submittedName>
        <fullName evidence="1">C3H1-type domain-containing protein</fullName>
    </submittedName>
</protein>
<dbReference type="ExpressionAtlas" id="H2KZI5">
    <property type="expression patterns" value="baseline and differential"/>
</dbReference>
<dbReference type="EMBL" id="BX284606">
    <property type="protein sequence ID" value="CCD68297.1"/>
    <property type="molecule type" value="Genomic_DNA"/>
</dbReference>
<keyword evidence="2" id="KW-1185">Reference proteome</keyword>
<dbReference type="OrthoDB" id="5876176at2759"/>
<sequence>MADVYTPTKTMDGAFLPAVGSPNTSIDSPGKSSEFYYF</sequence>
<dbReference type="RefSeq" id="NP_001367703.1">
    <property type="nucleotide sequence ID" value="NM_001380907.1"/>
</dbReference>
<accession>H2KZI5</accession>
<dbReference type="GeneID" id="180479"/>
<dbReference type="HOGENOM" id="CLU_3336093_0_0_1"/>
<organism evidence="1 2">
    <name type="scientific">Caenorhabditis elegans</name>
    <dbReference type="NCBI Taxonomy" id="6239"/>
    <lineage>
        <taxon>Eukaryota</taxon>
        <taxon>Metazoa</taxon>
        <taxon>Ecdysozoa</taxon>
        <taxon>Nematoda</taxon>
        <taxon>Chromadorea</taxon>
        <taxon>Rhabditida</taxon>
        <taxon>Rhabditina</taxon>
        <taxon>Rhabditomorpha</taxon>
        <taxon>Rhabditoidea</taxon>
        <taxon>Rhabditidae</taxon>
        <taxon>Peloderinae</taxon>
        <taxon>Caenorhabditis</taxon>
    </lineage>
</organism>
<proteinExistence type="predicted"/>
<dbReference type="GO" id="GO:0005634">
    <property type="term" value="C:nucleus"/>
    <property type="evidence" value="ECO:0007005"/>
    <property type="project" value="WormBase"/>
</dbReference>
<dbReference type="Proteomes" id="UP000001940">
    <property type="component" value="Chromosome X"/>
</dbReference>
<evidence type="ECO:0000313" key="1">
    <source>
        <dbReference type="EMBL" id="CCD68297.1"/>
    </source>
</evidence>
<reference evidence="1 2" key="1">
    <citation type="journal article" date="1998" name="Science">
        <title>Genome sequence of the nematode C. elegans: a platform for investigating biology.</title>
        <authorList>
            <consortium name="The C. elegans sequencing consortium"/>
            <person name="Sulson J.E."/>
            <person name="Waterston R."/>
        </authorList>
    </citation>
    <scope>NUCLEOTIDE SEQUENCE [LARGE SCALE GENOMIC DNA]</scope>
    <source>
        <strain evidence="1 2">Bristol N2</strain>
    </source>
</reference>
<dbReference type="WormBase" id="W05H7.4d">
    <property type="protein sequence ID" value="CE33719"/>
    <property type="gene ID" value="WBGene00021047"/>
    <property type="gene designation" value="zfp-3"/>
</dbReference>
<dbReference type="Bgee" id="WBGene00021047">
    <property type="expression patterns" value="Expressed in pharyngeal muscle cell (C elegans) and 4 other cell types or tissues"/>
</dbReference>